<accession>A0A7Z8JXY8</accession>
<evidence type="ECO:0000256" key="7">
    <source>
        <dbReference type="RuleBase" id="RU367016"/>
    </source>
</evidence>
<dbReference type="Proteomes" id="UP000308121">
    <property type="component" value="Unassembled WGS sequence"/>
</dbReference>
<evidence type="ECO:0000256" key="1">
    <source>
        <dbReference type="ARBA" id="ARBA00004651"/>
    </source>
</evidence>
<feature type="transmembrane region" description="Helical" evidence="7">
    <location>
        <begin position="141"/>
        <end position="161"/>
    </location>
</feature>
<dbReference type="Pfam" id="PF09335">
    <property type="entry name" value="VTT_dom"/>
    <property type="match status" value="1"/>
</dbReference>
<comment type="caution">
    <text evidence="9">The sequence shown here is derived from an EMBL/GenBank/DDBJ whole genome shotgun (WGS) entry which is preliminary data.</text>
</comment>
<feature type="transmembrane region" description="Helical" evidence="7">
    <location>
        <begin position="173"/>
        <end position="194"/>
    </location>
</feature>
<dbReference type="AlphaFoldDB" id="A0A7Z8JXY8"/>
<evidence type="ECO:0000313" key="10">
    <source>
        <dbReference type="Proteomes" id="UP000308121"/>
    </source>
</evidence>
<keyword evidence="4 7" id="KW-0812">Transmembrane</keyword>
<evidence type="ECO:0000256" key="6">
    <source>
        <dbReference type="ARBA" id="ARBA00023136"/>
    </source>
</evidence>
<evidence type="ECO:0000256" key="5">
    <source>
        <dbReference type="ARBA" id="ARBA00022989"/>
    </source>
</evidence>
<evidence type="ECO:0000256" key="3">
    <source>
        <dbReference type="ARBA" id="ARBA00022475"/>
    </source>
</evidence>
<name>A0A7Z8JXY8_9CELL</name>
<dbReference type="InterPro" id="IPR032816">
    <property type="entry name" value="VTT_dom"/>
</dbReference>
<evidence type="ECO:0000256" key="4">
    <source>
        <dbReference type="ARBA" id="ARBA00022692"/>
    </source>
</evidence>
<organism evidence="9 10">
    <name type="scientific">Cellulomonas hominis</name>
    <dbReference type="NCBI Taxonomy" id="156981"/>
    <lineage>
        <taxon>Bacteria</taxon>
        <taxon>Bacillati</taxon>
        <taxon>Actinomycetota</taxon>
        <taxon>Actinomycetes</taxon>
        <taxon>Micrococcales</taxon>
        <taxon>Cellulomonadaceae</taxon>
        <taxon>Cellulomonas</taxon>
    </lineage>
</organism>
<reference evidence="9 10" key="1">
    <citation type="submission" date="2019-05" db="EMBL/GenBank/DDBJ databases">
        <title>Genome sequence of Cellulomonas hominis strain CS1.</title>
        <authorList>
            <person name="Belmont J."/>
            <person name="Maclea K.S."/>
        </authorList>
    </citation>
    <scope>NUCLEOTIDE SEQUENCE [LARGE SCALE GENOMIC DNA]</scope>
    <source>
        <strain evidence="9 10">CS1</strain>
    </source>
</reference>
<gene>
    <name evidence="9" type="ORF">FA014_12735</name>
</gene>
<proteinExistence type="inferred from homology"/>
<comment type="similarity">
    <text evidence="2 7">Belongs to the DedA family.</text>
</comment>
<dbReference type="PANTHER" id="PTHR30353:SF0">
    <property type="entry name" value="TRANSMEMBRANE PROTEIN"/>
    <property type="match status" value="1"/>
</dbReference>
<feature type="transmembrane region" description="Helical" evidence="7">
    <location>
        <begin position="54"/>
        <end position="77"/>
    </location>
</feature>
<dbReference type="InterPro" id="IPR032818">
    <property type="entry name" value="DedA-like"/>
</dbReference>
<feature type="domain" description="VTT" evidence="8">
    <location>
        <begin position="34"/>
        <end position="160"/>
    </location>
</feature>
<evidence type="ECO:0000313" key="9">
    <source>
        <dbReference type="EMBL" id="TKR23152.1"/>
    </source>
</evidence>
<dbReference type="GO" id="GO:0005886">
    <property type="term" value="C:plasma membrane"/>
    <property type="evidence" value="ECO:0007669"/>
    <property type="project" value="UniProtKB-SubCell"/>
</dbReference>
<evidence type="ECO:0000259" key="8">
    <source>
        <dbReference type="Pfam" id="PF09335"/>
    </source>
</evidence>
<dbReference type="RefSeq" id="WP_154730049.1">
    <property type="nucleotide sequence ID" value="NZ_SZYE01000105.1"/>
</dbReference>
<feature type="transmembrane region" description="Helical" evidence="7">
    <location>
        <begin position="12"/>
        <end position="34"/>
    </location>
</feature>
<evidence type="ECO:0000256" key="2">
    <source>
        <dbReference type="ARBA" id="ARBA00010792"/>
    </source>
</evidence>
<dbReference type="PANTHER" id="PTHR30353">
    <property type="entry name" value="INNER MEMBRANE PROTEIN DEDA-RELATED"/>
    <property type="match status" value="1"/>
</dbReference>
<keyword evidence="5 7" id="KW-1133">Transmembrane helix</keyword>
<dbReference type="EMBL" id="SZYE01000105">
    <property type="protein sequence ID" value="TKR23152.1"/>
    <property type="molecule type" value="Genomic_DNA"/>
</dbReference>
<dbReference type="OrthoDB" id="9813426at2"/>
<comment type="subcellular location">
    <subcellularLocation>
        <location evidence="1 7">Cell membrane</location>
        <topology evidence="1 7">Multi-pass membrane protein</topology>
    </subcellularLocation>
</comment>
<keyword evidence="6 7" id="KW-0472">Membrane</keyword>
<keyword evidence="3 7" id="KW-1003">Cell membrane</keyword>
<protein>
    <submittedName>
        <fullName evidence="9">DedA family protein</fullName>
    </submittedName>
</protein>
<sequence>MNLLDPGSLLTAFGVGGIFVILLLETGLLVGFLLPGDTLLLAAGVFAAGPDPRLPLAGVLLAATAGALLGAQGGYLLGRAGGRWVTRTSPDGRLHAALDRAGAMVERYGTARTIVLARFIPVVRTVINPLAGMTQVPARTFTVWQVAGGTVWACAIPLAGWALGTRVPGLERYVTGLVVVAVGLTAVTSLVQWLRTRRRAGAAATDDVAGGR</sequence>